<organism evidence="5 6">
    <name type="scientific">Shigella phage Sd1</name>
    <dbReference type="NCBI Taxonomy" id="2024313"/>
    <lineage>
        <taxon>Viruses</taxon>
        <taxon>Duplodnaviria</taxon>
        <taxon>Heunggongvirae</taxon>
        <taxon>Uroviricota</taxon>
        <taxon>Caudoviricetes</taxon>
        <taxon>Drexlerviridae</taxon>
        <taxon>Rogunavirinae</taxon>
        <taxon>Wilsonroadvirus</taxon>
        <taxon>Wilsonroadvirus Sd1</taxon>
    </lineage>
</organism>
<dbReference type="Gene3D" id="3.90.75.20">
    <property type="match status" value="1"/>
</dbReference>
<evidence type="ECO:0000259" key="4">
    <source>
        <dbReference type="PROSITE" id="PS51032"/>
    </source>
</evidence>
<keyword evidence="3" id="KW-0804">Transcription</keyword>
<evidence type="ECO:0000313" key="6">
    <source>
        <dbReference type="Proteomes" id="UP000226171"/>
    </source>
</evidence>
<keyword evidence="6" id="KW-1185">Reference proteome</keyword>
<sequence>MAGKLETDDLLELLISRIESNPNESRMTWRSRVVTCRGDSIFNAKYAGKYVGCESVSTSDGSLRFVFSMRVDGKDRTFIASRVKWAIHNKRWPCGEIDHVDGNSLNDKIENLRDSSTKANSANKGKYSTNTSGIKGVRYNKKIGKWTARITHNYQEIHIGCFLTPEEAASAYMMKSIELNGEYARIDDHNRDSLVD</sequence>
<dbReference type="InterPro" id="IPR016177">
    <property type="entry name" value="DNA-bd_dom_sf"/>
</dbReference>
<evidence type="ECO:0000256" key="3">
    <source>
        <dbReference type="ARBA" id="ARBA00023163"/>
    </source>
</evidence>
<dbReference type="GO" id="GO:0003700">
    <property type="term" value="F:DNA-binding transcription factor activity"/>
    <property type="evidence" value="ECO:0007669"/>
    <property type="project" value="InterPro"/>
</dbReference>
<dbReference type="SUPFAM" id="SSF54060">
    <property type="entry name" value="His-Me finger endonucleases"/>
    <property type="match status" value="1"/>
</dbReference>
<evidence type="ECO:0000256" key="1">
    <source>
        <dbReference type="ARBA" id="ARBA00023015"/>
    </source>
</evidence>
<reference evidence="5 6" key="1">
    <citation type="submission" date="2017-05" db="EMBL/GenBank/DDBJ databases">
        <title>The isolation and characterization of 16 novel Shigella-infecting phages from the environment.</title>
        <authorList>
            <person name="Doore S.M."/>
            <person name="Schrad J.R."/>
            <person name="Dover J.A."/>
            <person name="Parent K.N."/>
        </authorList>
    </citation>
    <scope>NUCLEOTIDE SEQUENCE [LARGE SCALE GENOMIC DNA]</scope>
</reference>
<keyword evidence="1" id="KW-0805">Transcription regulation</keyword>
<proteinExistence type="predicted"/>
<accession>A0A291AYM0</accession>
<dbReference type="GO" id="GO:0003677">
    <property type="term" value="F:DNA binding"/>
    <property type="evidence" value="ECO:0007669"/>
    <property type="project" value="UniProtKB-KW"/>
</dbReference>
<evidence type="ECO:0000313" key="5">
    <source>
        <dbReference type="EMBL" id="ATE86109.1"/>
    </source>
</evidence>
<dbReference type="InterPro" id="IPR036955">
    <property type="entry name" value="AP2/ERF_dom_sf"/>
</dbReference>
<keyword evidence="2 5" id="KW-0238">DNA-binding</keyword>
<name>A0A291AYM0_9CAUD</name>
<dbReference type="SUPFAM" id="SSF54171">
    <property type="entry name" value="DNA-binding domain"/>
    <property type="match status" value="1"/>
</dbReference>
<dbReference type="InterPro" id="IPR003615">
    <property type="entry name" value="HNH_nuc"/>
</dbReference>
<dbReference type="InterPro" id="IPR044925">
    <property type="entry name" value="His-Me_finger_sf"/>
</dbReference>
<feature type="domain" description="AP2/ERF" evidence="4">
    <location>
        <begin position="133"/>
        <end position="192"/>
    </location>
</feature>
<evidence type="ECO:0000256" key="2">
    <source>
        <dbReference type="ARBA" id="ARBA00023125"/>
    </source>
</evidence>
<dbReference type="EMBL" id="MF158042">
    <property type="protein sequence ID" value="ATE86109.1"/>
    <property type="molecule type" value="Genomic_DNA"/>
</dbReference>
<dbReference type="Gene3D" id="3.30.730.10">
    <property type="entry name" value="AP2/ERF domain"/>
    <property type="match status" value="1"/>
</dbReference>
<dbReference type="InterPro" id="IPR001471">
    <property type="entry name" value="AP2/ERF_dom"/>
</dbReference>
<dbReference type="Proteomes" id="UP000226171">
    <property type="component" value="Segment"/>
</dbReference>
<dbReference type="PROSITE" id="PS51032">
    <property type="entry name" value="AP2_ERF"/>
    <property type="match status" value="1"/>
</dbReference>
<dbReference type="Pfam" id="PF13392">
    <property type="entry name" value="HNH_3"/>
    <property type="match status" value="1"/>
</dbReference>
<gene>
    <name evidence="5" type="ORF">Sd1_gp43</name>
</gene>
<protein>
    <submittedName>
        <fullName evidence="5">DNA-binding protein</fullName>
    </submittedName>
</protein>